<dbReference type="STRING" id="135651.G0N763"/>
<proteinExistence type="predicted"/>
<feature type="domain" description="C2H2-type" evidence="6">
    <location>
        <begin position="163"/>
        <end position="190"/>
    </location>
</feature>
<dbReference type="AlphaFoldDB" id="G0N763"/>
<reference evidence="8" key="1">
    <citation type="submission" date="2011-07" db="EMBL/GenBank/DDBJ databases">
        <authorList>
            <consortium name="Caenorhabditis brenneri Sequencing and Analysis Consortium"/>
            <person name="Wilson R.K."/>
        </authorList>
    </citation>
    <scope>NUCLEOTIDE SEQUENCE [LARGE SCALE GENOMIC DNA]</scope>
    <source>
        <strain evidence="8">PB2801</strain>
    </source>
</reference>
<organism evidence="8">
    <name type="scientific">Caenorhabditis brenneri</name>
    <name type="common">Nematode worm</name>
    <dbReference type="NCBI Taxonomy" id="135651"/>
    <lineage>
        <taxon>Eukaryota</taxon>
        <taxon>Metazoa</taxon>
        <taxon>Ecdysozoa</taxon>
        <taxon>Nematoda</taxon>
        <taxon>Chromadorea</taxon>
        <taxon>Rhabditida</taxon>
        <taxon>Rhabditina</taxon>
        <taxon>Rhabditomorpha</taxon>
        <taxon>Rhabditoidea</taxon>
        <taxon>Rhabditidae</taxon>
        <taxon>Peloderinae</taxon>
        <taxon>Caenorhabditis</taxon>
    </lineage>
</organism>
<evidence type="ECO:0000256" key="4">
    <source>
        <dbReference type="ARBA" id="ARBA00022833"/>
    </source>
</evidence>
<dbReference type="EMBL" id="GL379846">
    <property type="protein sequence ID" value="EGT54523.1"/>
    <property type="molecule type" value="Genomic_DNA"/>
</dbReference>
<protein>
    <recommendedName>
        <fullName evidence="6">C2H2-type domain-containing protein</fullName>
    </recommendedName>
</protein>
<evidence type="ECO:0000256" key="3">
    <source>
        <dbReference type="ARBA" id="ARBA00022771"/>
    </source>
</evidence>
<dbReference type="GO" id="GO:0000981">
    <property type="term" value="F:DNA-binding transcription factor activity, RNA polymerase II-specific"/>
    <property type="evidence" value="ECO:0007669"/>
    <property type="project" value="TreeGrafter"/>
</dbReference>
<keyword evidence="2" id="KW-0677">Repeat</keyword>
<evidence type="ECO:0000256" key="2">
    <source>
        <dbReference type="ARBA" id="ARBA00022737"/>
    </source>
</evidence>
<dbReference type="SMART" id="SM00355">
    <property type="entry name" value="ZnF_C2H2"/>
    <property type="match status" value="3"/>
</dbReference>
<accession>G0N763</accession>
<evidence type="ECO:0000256" key="5">
    <source>
        <dbReference type="PROSITE-ProRule" id="PRU00042"/>
    </source>
</evidence>
<dbReference type="GO" id="GO:0008270">
    <property type="term" value="F:zinc ion binding"/>
    <property type="evidence" value="ECO:0007669"/>
    <property type="project" value="UniProtKB-KW"/>
</dbReference>
<keyword evidence="4" id="KW-0862">Zinc</keyword>
<dbReference type="PANTHER" id="PTHR24409">
    <property type="entry name" value="ZINC FINGER PROTEIN 142"/>
    <property type="match status" value="1"/>
</dbReference>
<sequence>MNKSKSNVVNPSVESASSFQSLLQTMIDEQLLNSDTPETRSQVDSEQMIECAFDSCEARCNTLKNLMNHLRKDHTASTKNPSLCKICQKSLSSGQTLIMHYIECARIGEASNQGKENSENLVEVTMETAREIEVNAPVEESIEFGDEDPVNDNKDNVEEEKNMFCYHCGIGFTDNTLYQFHKMFHGSPNPFHCANCGMQLDDKYEFNAHLVLFSHGSRSV</sequence>
<dbReference type="Proteomes" id="UP000008068">
    <property type="component" value="Unassembled WGS sequence"/>
</dbReference>
<evidence type="ECO:0000256" key="1">
    <source>
        <dbReference type="ARBA" id="ARBA00022723"/>
    </source>
</evidence>
<dbReference type="PANTHER" id="PTHR24409:SF418">
    <property type="entry name" value="SI:CH73-221F6.1"/>
    <property type="match status" value="1"/>
</dbReference>
<keyword evidence="1" id="KW-0479">Metal-binding</keyword>
<dbReference type="HOGENOM" id="CLU_1257054_0_0_1"/>
<evidence type="ECO:0000313" key="7">
    <source>
        <dbReference type="EMBL" id="EGT54523.1"/>
    </source>
</evidence>
<dbReference type="PROSITE" id="PS00028">
    <property type="entry name" value="ZINC_FINGER_C2H2_1"/>
    <property type="match status" value="3"/>
</dbReference>
<dbReference type="InterPro" id="IPR013087">
    <property type="entry name" value="Znf_C2H2_type"/>
</dbReference>
<dbReference type="InParanoid" id="G0N763"/>
<dbReference type="OMA" id="FERIYEC"/>
<evidence type="ECO:0000259" key="6">
    <source>
        <dbReference type="PROSITE" id="PS50157"/>
    </source>
</evidence>
<dbReference type="GO" id="GO:0005634">
    <property type="term" value="C:nucleus"/>
    <property type="evidence" value="ECO:0007669"/>
    <property type="project" value="TreeGrafter"/>
</dbReference>
<dbReference type="SUPFAM" id="SSF57667">
    <property type="entry name" value="beta-beta-alpha zinc fingers"/>
    <property type="match status" value="1"/>
</dbReference>
<gene>
    <name evidence="7" type="ORF">CAEBREN_14249</name>
</gene>
<name>G0N763_CAEBE</name>
<evidence type="ECO:0000313" key="8">
    <source>
        <dbReference type="Proteomes" id="UP000008068"/>
    </source>
</evidence>
<dbReference type="GO" id="GO:0000977">
    <property type="term" value="F:RNA polymerase II transcription regulatory region sequence-specific DNA binding"/>
    <property type="evidence" value="ECO:0007669"/>
    <property type="project" value="TreeGrafter"/>
</dbReference>
<dbReference type="PROSITE" id="PS50157">
    <property type="entry name" value="ZINC_FINGER_C2H2_2"/>
    <property type="match status" value="1"/>
</dbReference>
<dbReference type="InterPro" id="IPR036236">
    <property type="entry name" value="Znf_C2H2_sf"/>
</dbReference>
<dbReference type="Gene3D" id="3.30.160.60">
    <property type="entry name" value="Classic Zinc Finger"/>
    <property type="match status" value="2"/>
</dbReference>
<dbReference type="OrthoDB" id="5576026at2759"/>
<keyword evidence="8" id="KW-1185">Reference proteome</keyword>
<keyword evidence="3 5" id="KW-0863">Zinc-finger</keyword>